<evidence type="ECO:0000313" key="2">
    <source>
        <dbReference type="Proteomes" id="UP001189429"/>
    </source>
</evidence>
<reference evidence="1" key="1">
    <citation type="submission" date="2023-10" db="EMBL/GenBank/DDBJ databases">
        <authorList>
            <person name="Chen Y."/>
            <person name="Shah S."/>
            <person name="Dougan E. K."/>
            <person name="Thang M."/>
            <person name="Chan C."/>
        </authorList>
    </citation>
    <scope>NUCLEOTIDE SEQUENCE [LARGE SCALE GENOMIC DNA]</scope>
</reference>
<evidence type="ECO:0000313" key="1">
    <source>
        <dbReference type="EMBL" id="CAK0897317.1"/>
    </source>
</evidence>
<name>A0ABN9XCK9_9DINO</name>
<feature type="non-terminal residue" evidence="1">
    <location>
        <position position="1"/>
    </location>
</feature>
<accession>A0ABN9XCK9</accession>
<comment type="caution">
    <text evidence="1">The sequence shown here is derived from an EMBL/GenBank/DDBJ whole genome shotgun (WGS) entry which is preliminary data.</text>
</comment>
<protein>
    <submittedName>
        <fullName evidence="1">Uncharacterized protein</fullName>
    </submittedName>
</protein>
<gene>
    <name evidence="1" type="ORF">PCOR1329_LOCUS75542</name>
</gene>
<sequence>VAPLRRLLAQVPPETARALMPELLDGVQRRDFLEVLTVPLLNAGGDVGAGMASLLQLLEPRPRHVVLLASSVPAAKLAAVLAAPAAKARGNDGGDRLRGDALTLNRPLLADRGPIPPPRPGACGFAIGSPFPIYRRCVADSRSMGPPMRCPPLTFPPASSPRWSRPWTRTASTQPSSLCCWSPTRSSAARSCRSCGQCTARTSWAS</sequence>
<keyword evidence="2" id="KW-1185">Reference proteome</keyword>
<organism evidence="1 2">
    <name type="scientific">Prorocentrum cordatum</name>
    <dbReference type="NCBI Taxonomy" id="2364126"/>
    <lineage>
        <taxon>Eukaryota</taxon>
        <taxon>Sar</taxon>
        <taxon>Alveolata</taxon>
        <taxon>Dinophyceae</taxon>
        <taxon>Prorocentrales</taxon>
        <taxon>Prorocentraceae</taxon>
        <taxon>Prorocentrum</taxon>
    </lineage>
</organism>
<proteinExistence type="predicted"/>
<dbReference type="Proteomes" id="UP001189429">
    <property type="component" value="Unassembled WGS sequence"/>
</dbReference>
<dbReference type="EMBL" id="CAUYUJ010020315">
    <property type="protein sequence ID" value="CAK0897317.1"/>
    <property type="molecule type" value="Genomic_DNA"/>
</dbReference>